<evidence type="ECO:0000313" key="1">
    <source>
        <dbReference type="EMBL" id="PCE40954.1"/>
    </source>
</evidence>
<sequence length="75" mass="7895">MDDAAQAIAVHVCAWRGAISERPLDCEKIGAFKGVFIPAAISGLLENAMYIALDQAQSMAETDSNGLNLSELEAA</sequence>
<reference evidence="1 2" key="1">
    <citation type="submission" date="2017-09" db="EMBL/GenBank/DDBJ databases">
        <title>The Catabolism of 3,6-Dichlorosalicylic acid is Initiated by the Cytochrome P450 Monooxygenase DsmABC in Rhizorhabdus dicambivorans Ndbn-20.</title>
        <authorList>
            <person name="Na L."/>
        </authorList>
    </citation>
    <scope>NUCLEOTIDE SEQUENCE [LARGE SCALE GENOMIC DNA]</scope>
    <source>
        <strain evidence="1 2">Ndbn-20m</strain>
    </source>
</reference>
<protein>
    <submittedName>
        <fullName evidence="1">Uncharacterized protein</fullName>
    </submittedName>
</protein>
<dbReference type="Proteomes" id="UP000218934">
    <property type="component" value="Unassembled WGS sequence"/>
</dbReference>
<dbReference type="KEGG" id="rdi:CMV14_15370"/>
<organism evidence="1 2">
    <name type="scientific">Rhizorhabdus dicambivorans</name>
    <dbReference type="NCBI Taxonomy" id="1850238"/>
    <lineage>
        <taxon>Bacteria</taxon>
        <taxon>Pseudomonadati</taxon>
        <taxon>Pseudomonadota</taxon>
        <taxon>Alphaproteobacteria</taxon>
        <taxon>Sphingomonadales</taxon>
        <taxon>Sphingomonadaceae</taxon>
        <taxon>Rhizorhabdus</taxon>
    </lineage>
</organism>
<dbReference type="AlphaFoldDB" id="A0A2A4FTD3"/>
<evidence type="ECO:0000313" key="2">
    <source>
        <dbReference type="Proteomes" id="UP000218934"/>
    </source>
</evidence>
<gene>
    <name evidence="1" type="ORF">COO09_17280</name>
</gene>
<dbReference type="EMBL" id="NWUF01000020">
    <property type="protein sequence ID" value="PCE40954.1"/>
    <property type="molecule type" value="Genomic_DNA"/>
</dbReference>
<accession>A0A2A4FTD3</accession>
<comment type="caution">
    <text evidence="1">The sequence shown here is derived from an EMBL/GenBank/DDBJ whole genome shotgun (WGS) entry which is preliminary data.</text>
</comment>
<name>A0A2A4FTD3_9SPHN</name>
<keyword evidence="2" id="KW-1185">Reference proteome</keyword>
<proteinExistence type="predicted"/>